<evidence type="ECO:0000256" key="2">
    <source>
        <dbReference type="ARBA" id="ARBA00022723"/>
    </source>
</evidence>
<accession>A0A8H7VPZ8</accession>
<evidence type="ECO:0000256" key="4">
    <source>
        <dbReference type="ARBA" id="ARBA00023242"/>
    </source>
</evidence>
<feature type="domain" description="Zn(2)-C6 fungal-type" evidence="6">
    <location>
        <begin position="32"/>
        <end position="61"/>
    </location>
</feature>
<evidence type="ECO:0000259" key="6">
    <source>
        <dbReference type="PROSITE" id="PS50048"/>
    </source>
</evidence>
<dbReference type="EMBL" id="JAEPRE010000199">
    <property type="protein sequence ID" value="KAG2230481.1"/>
    <property type="molecule type" value="Genomic_DNA"/>
</dbReference>
<feature type="region of interest" description="Disordered" evidence="5">
    <location>
        <begin position="620"/>
        <end position="784"/>
    </location>
</feature>
<dbReference type="SMART" id="SM00066">
    <property type="entry name" value="GAL4"/>
    <property type="match status" value="1"/>
</dbReference>
<protein>
    <recommendedName>
        <fullName evidence="6">Zn(2)-C6 fungal-type domain-containing protein</fullName>
    </recommendedName>
</protein>
<comment type="subcellular location">
    <subcellularLocation>
        <location evidence="1">Nucleus</location>
    </subcellularLocation>
</comment>
<dbReference type="PROSITE" id="PS50048">
    <property type="entry name" value="ZN2_CY6_FUNGAL_2"/>
    <property type="match status" value="1"/>
</dbReference>
<gene>
    <name evidence="7" type="ORF">INT48_002999</name>
</gene>
<dbReference type="Pfam" id="PF00172">
    <property type="entry name" value="Zn_clus"/>
    <property type="match status" value="1"/>
</dbReference>
<keyword evidence="8" id="KW-1185">Reference proteome</keyword>
<feature type="compositionally biased region" description="Low complexity" evidence="5">
    <location>
        <begin position="514"/>
        <end position="541"/>
    </location>
</feature>
<dbReference type="InterPro" id="IPR001138">
    <property type="entry name" value="Zn2Cys6_DnaBD"/>
</dbReference>
<dbReference type="InterPro" id="IPR007219">
    <property type="entry name" value="XnlR_reg_dom"/>
</dbReference>
<feature type="region of interest" description="Disordered" evidence="5">
    <location>
        <begin position="511"/>
        <end position="559"/>
    </location>
</feature>
<evidence type="ECO:0000256" key="3">
    <source>
        <dbReference type="ARBA" id="ARBA00023125"/>
    </source>
</evidence>
<evidence type="ECO:0000313" key="7">
    <source>
        <dbReference type="EMBL" id="KAG2230481.1"/>
    </source>
</evidence>
<name>A0A8H7VPZ8_9FUNG</name>
<dbReference type="InterPro" id="IPR036864">
    <property type="entry name" value="Zn2-C6_fun-type_DNA-bd_sf"/>
</dbReference>
<keyword evidence="3" id="KW-0238">DNA-binding</keyword>
<sequence>MDDSSPPTPELPERKNRLSSNSGIKRNKVSRACDECRKRKVRCDGAQPCARCQKSSTECIFSNVTPKRGPPKQYLEQFESRLKTIDTVLQVLELPFDALKPHELINNWKTKDRIEHQRIQNLNTEPQQQPNHTLQTNLHTDLIQSYFDNIHASIPFISKSILAQQNTSALLLNAIYAVSSKFITKSNNTDPPGWSYYKLALTLIDAYSDIPRLSTIQALLLLAKYHELIYRPGFFWRTKFFIQLAGQMSSDLGLCKEPSSSTQPTFDHEFELRRRTFWALYTYQVLMSTEQGLQLQFPIDECTVEYPHVLSDESSSDSNAVSDFYWLSKVIHTQAAVLEFMRTKYSDTNETFENEQQKFLLLENNLLDIGANLPQLIEESNVHTSFVHLMYHSVTILLYRPYALSEENQYPRYISACLSSASTITQLVDHLLNKGGPDLFYTVVRGNQQIIYCLTVAITIQRALQHMYSDQISELFEKTSSLLQVMTRKSPVSELEDTNFQHQWTERHEFPLVSPSNTSSTRSSPLIPSLKSPNSPSLPTPTIRKRHSRSSLQFPTSDTNYVMQSSSSFVPELISHRMRPTSNRSPYANNRLSAPALGSLYQQSPYFYQMQQQQQQQKQQQTQAQIQTPVLPQQQQQNSPQQPQLSHPQLSHSQLSHPQLSPTQPQQQQRQRMTSYSQPSSPTTSQFGSEYNNIKTGGGGSTMISAFPVTPMRSTSISRKTGLRRSASSTGEFIVPSQQRTNRTSRPYINPRRHTLTNSTPPDLSNVLVSQSPPSSSSSVVIPPSPRNLHAMAVRNNRFSAPVMSNNTQLPYMIPITQQQQNQQQSMMLDPSFPMDPVIPDSPNESMMGLLLTPWGYSQQP</sequence>
<feature type="compositionally biased region" description="Pro residues" evidence="5">
    <location>
        <begin position="1"/>
        <end position="10"/>
    </location>
</feature>
<dbReference type="AlphaFoldDB" id="A0A8H7VPZ8"/>
<evidence type="ECO:0000256" key="1">
    <source>
        <dbReference type="ARBA" id="ARBA00004123"/>
    </source>
</evidence>
<dbReference type="CDD" id="cd12148">
    <property type="entry name" value="fungal_TF_MHR"/>
    <property type="match status" value="1"/>
</dbReference>
<dbReference type="PROSITE" id="PS00463">
    <property type="entry name" value="ZN2_CY6_FUNGAL_1"/>
    <property type="match status" value="1"/>
</dbReference>
<dbReference type="InterPro" id="IPR050987">
    <property type="entry name" value="AtrR-like"/>
</dbReference>
<dbReference type="PANTHER" id="PTHR46910:SF3">
    <property type="entry name" value="HALOTOLERANCE PROTEIN 9-RELATED"/>
    <property type="match status" value="1"/>
</dbReference>
<dbReference type="GO" id="GO:0008270">
    <property type="term" value="F:zinc ion binding"/>
    <property type="evidence" value="ECO:0007669"/>
    <property type="project" value="InterPro"/>
</dbReference>
<dbReference type="PANTHER" id="PTHR46910">
    <property type="entry name" value="TRANSCRIPTION FACTOR PDR1"/>
    <property type="match status" value="1"/>
</dbReference>
<dbReference type="GO" id="GO:0003677">
    <property type="term" value="F:DNA binding"/>
    <property type="evidence" value="ECO:0007669"/>
    <property type="project" value="UniProtKB-KW"/>
</dbReference>
<feature type="region of interest" description="Disordered" evidence="5">
    <location>
        <begin position="1"/>
        <end position="29"/>
    </location>
</feature>
<feature type="compositionally biased region" description="Polar residues" evidence="5">
    <location>
        <begin position="726"/>
        <end position="747"/>
    </location>
</feature>
<feature type="compositionally biased region" description="Polar residues" evidence="5">
    <location>
        <begin position="550"/>
        <end position="559"/>
    </location>
</feature>
<evidence type="ECO:0000313" key="8">
    <source>
        <dbReference type="Proteomes" id="UP000613177"/>
    </source>
</evidence>
<dbReference type="GO" id="GO:0006351">
    <property type="term" value="P:DNA-templated transcription"/>
    <property type="evidence" value="ECO:0007669"/>
    <property type="project" value="InterPro"/>
</dbReference>
<reference evidence="7" key="1">
    <citation type="submission" date="2021-01" db="EMBL/GenBank/DDBJ databases">
        <title>Metabolic potential, ecology and presence of endohyphal bacteria is reflected in genomic diversity of Mucoromycotina.</title>
        <authorList>
            <person name="Muszewska A."/>
            <person name="Okrasinska A."/>
            <person name="Steczkiewicz K."/>
            <person name="Drgas O."/>
            <person name="Orlowska M."/>
            <person name="Perlinska-Lenart U."/>
            <person name="Aleksandrzak-Piekarczyk T."/>
            <person name="Szatraj K."/>
            <person name="Zielenkiewicz U."/>
            <person name="Pilsyk S."/>
            <person name="Malc E."/>
            <person name="Mieczkowski P."/>
            <person name="Kruszewska J.S."/>
            <person name="Biernat P."/>
            <person name="Pawlowska J."/>
        </authorList>
    </citation>
    <scope>NUCLEOTIDE SEQUENCE</scope>
    <source>
        <strain evidence="7">WA0000018081</strain>
    </source>
</reference>
<dbReference type="GO" id="GO:0000981">
    <property type="term" value="F:DNA-binding transcription factor activity, RNA polymerase II-specific"/>
    <property type="evidence" value="ECO:0007669"/>
    <property type="project" value="InterPro"/>
</dbReference>
<dbReference type="CDD" id="cd00067">
    <property type="entry name" value="GAL4"/>
    <property type="match status" value="1"/>
</dbReference>
<feature type="compositionally biased region" description="Low complexity" evidence="5">
    <location>
        <begin position="620"/>
        <end position="686"/>
    </location>
</feature>
<proteinExistence type="predicted"/>
<organism evidence="7 8">
    <name type="scientific">Thamnidium elegans</name>
    <dbReference type="NCBI Taxonomy" id="101142"/>
    <lineage>
        <taxon>Eukaryota</taxon>
        <taxon>Fungi</taxon>
        <taxon>Fungi incertae sedis</taxon>
        <taxon>Mucoromycota</taxon>
        <taxon>Mucoromycotina</taxon>
        <taxon>Mucoromycetes</taxon>
        <taxon>Mucorales</taxon>
        <taxon>Mucorineae</taxon>
        <taxon>Mucoraceae</taxon>
        <taxon>Thamnidium</taxon>
    </lineage>
</organism>
<keyword evidence="2" id="KW-0479">Metal-binding</keyword>
<dbReference type="Gene3D" id="4.10.240.10">
    <property type="entry name" value="Zn(2)-C6 fungal-type DNA-binding domain"/>
    <property type="match status" value="1"/>
</dbReference>
<dbReference type="Pfam" id="PF04082">
    <property type="entry name" value="Fungal_trans"/>
    <property type="match status" value="1"/>
</dbReference>
<dbReference type="SUPFAM" id="SSF57701">
    <property type="entry name" value="Zn2/Cys6 DNA-binding domain"/>
    <property type="match status" value="1"/>
</dbReference>
<dbReference type="GO" id="GO:0005634">
    <property type="term" value="C:nucleus"/>
    <property type="evidence" value="ECO:0007669"/>
    <property type="project" value="UniProtKB-SubCell"/>
</dbReference>
<evidence type="ECO:0000256" key="5">
    <source>
        <dbReference type="SAM" id="MobiDB-lite"/>
    </source>
</evidence>
<comment type="caution">
    <text evidence="7">The sequence shown here is derived from an EMBL/GenBank/DDBJ whole genome shotgun (WGS) entry which is preliminary data.</text>
</comment>
<dbReference type="Proteomes" id="UP000613177">
    <property type="component" value="Unassembled WGS sequence"/>
</dbReference>
<feature type="compositionally biased region" description="Low complexity" evidence="5">
    <location>
        <begin position="765"/>
        <end position="782"/>
    </location>
</feature>
<keyword evidence="4" id="KW-0539">Nucleus</keyword>